<dbReference type="Pfam" id="PF00270">
    <property type="entry name" value="DEAD"/>
    <property type="match status" value="1"/>
</dbReference>
<dbReference type="Proteomes" id="UP000051181">
    <property type="component" value="Unassembled WGS sequence"/>
</dbReference>
<dbReference type="Gene3D" id="3.30.2060.10">
    <property type="entry name" value="Penicillin-binding protein 1b domain"/>
    <property type="match status" value="1"/>
</dbReference>
<dbReference type="InterPro" id="IPR048635">
    <property type="entry name" value="MFD_D3"/>
</dbReference>
<dbReference type="Gene3D" id="3.40.50.11140">
    <property type="match status" value="1"/>
</dbReference>
<dbReference type="Pfam" id="PF17757">
    <property type="entry name" value="UvrB_inter"/>
    <property type="match status" value="1"/>
</dbReference>
<dbReference type="GO" id="GO:0003678">
    <property type="term" value="F:DNA helicase activity"/>
    <property type="evidence" value="ECO:0007669"/>
    <property type="project" value="TreeGrafter"/>
</dbReference>
<dbReference type="EMBL" id="AZCN01000053">
    <property type="protein sequence ID" value="KRK15248.1"/>
    <property type="molecule type" value="Genomic_DNA"/>
</dbReference>
<dbReference type="InterPro" id="IPR041471">
    <property type="entry name" value="UvrB_inter"/>
</dbReference>
<evidence type="ECO:0000256" key="8">
    <source>
        <dbReference type="ARBA" id="ARBA00023125"/>
    </source>
</evidence>
<feature type="domain" description="Helicase C-terminal" evidence="15">
    <location>
        <begin position="821"/>
        <end position="971"/>
    </location>
</feature>
<dbReference type="InterPro" id="IPR037235">
    <property type="entry name" value="TRCF-like_C_D7"/>
</dbReference>
<name>A0A0R1F0F8_9LACO</name>
<dbReference type="Gene3D" id="2.40.10.170">
    <property type="match status" value="1"/>
</dbReference>
<dbReference type="InterPro" id="IPR011545">
    <property type="entry name" value="DEAD/DEAH_box_helicase_dom"/>
</dbReference>
<dbReference type="AlphaFoldDB" id="A0A0R1F0F8"/>
<evidence type="ECO:0000256" key="4">
    <source>
        <dbReference type="ARBA" id="ARBA00022763"/>
    </source>
</evidence>
<keyword evidence="8 13" id="KW-0238">DNA-binding</keyword>
<gene>
    <name evidence="13" type="primary">mfd</name>
    <name evidence="16" type="ORF">FD22_GL001843</name>
</gene>
<dbReference type="SUPFAM" id="SSF52540">
    <property type="entry name" value="P-loop containing nucleoside triphosphate hydrolases"/>
    <property type="match status" value="4"/>
</dbReference>
<keyword evidence="6" id="KW-0347">Helicase</keyword>
<dbReference type="InterPro" id="IPR001650">
    <property type="entry name" value="Helicase_C-like"/>
</dbReference>
<dbReference type="Gene3D" id="3.90.1150.50">
    <property type="entry name" value="Transcription-repair-coupling factor, D7 domain"/>
    <property type="match status" value="1"/>
</dbReference>
<organism evidence="16 17">
    <name type="scientific">Loigolactobacillus coryniformis subsp. coryniformis KCTC 3167 = DSM 20001</name>
    <dbReference type="NCBI Taxonomy" id="913848"/>
    <lineage>
        <taxon>Bacteria</taxon>
        <taxon>Bacillati</taxon>
        <taxon>Bacillota</taxon>
        <taxon>Bacilli</taxon>
        <taxon>Lactobacillales</taxon>
        <taxon>Lactobacillaceae</taxon>
        <taxon>Loigolactobacillus</taxon>
    </lineage>
</organism>
<dbReference type="PROSITE" id="PS51194">
    <property type="entry name" value="HELICASE_CTER"/>
    <property type="match status" value="1"/>
</dbReference>
<evidence type="ECO:0000313" key="16">
    <source>
        <dbReference type="EMBL" id="KRK15248.1"/>
    </source>
</evidence>
<comment type="subcellular location">
    <subcellularLocation>
        <location evidence="1 13">Cytoplasm</location>
    </subcellularLocation>
</comment>
<dbReference type="RefSeq" id="WP_003679464.1">
    <property type="nucleotide sequence ID" value="NZ_AZCN01000053.1"/>
</dbReference>
<evidence type="ECO:0000256" key="1">
    <source>
        <dbReference type="ARBA" id="ARBA00004496"/>
    </source>
</evidence>
<reference evidence="16 17" key="1">
    <citation type="journal article" date="2015" name="Genome Announc.">
        <title>Expanding the biotechnology potential of lactobacilli through comparative genomics of 213 strains and associated genera.</title>
        <authorList>
            <person name="Sun Z."/>
            <person name="Harris H.M."/>
            <person name="McCann A."/>
            <person name="Guo C."/>
            <person name="Argimon S."/>
            <person name="Zhang W."/>
            <person name="Yang X."/>
            <person name="Jeffery I.B."/>
            <person name="Cooney J.C."/>
            <person name="Kagawa T.F."/>
            <person name="Liu W."/>
            <person name="Song Y."/>
            <person name="Salvetti E."/>
            <person name="Wrobel A."/>
            <person name="Rasinkangas P."/>
            <person name="Parkhill J."/>
            <person name="Rea M.C."/>
            <person name="O'Sullivan O."/>
            <person name="Ritari J."/>
            <person name="Douillard F.P."/>
            <person name="Paul Ross R."/>
            <person name="Yang R."/>
            <person name="Briner A.E."/>
            <person name="Felis G.E."/>
            <person name="de Vos W.M."/>
            <person name="Barrangou R."/>
            <person name="Klaenhammer T.R."/>
            <person name="Caufield P.W."/>
            <person name="Cui Y."/>
            <person name="Zhang H."/>
            <person name="O'Toole P.W."/>
        </authorList>
    </citation>
    <scope>NUCLEOTIDE SEQUENCE [LARGE SCALE GENOMIC DNA]</scope>
    <source>
        <strain evidence="16 17">DSM 20001</strain>
    </source>
</reference>
<dbReference type="FunFam" id="3.40.50.300:FF:000546">
    <property type="entry name" value="Transcription-repair-coupling factor"/>
    <property type="match status" value="1"/>
</dbReference>
<dbReference type="PATRIC" id="fig|913848.6.peg.1886"/>
<dbReference type="eggNOG" id="COG1197">
    <property type="taxonomic scope" value="Bacteria"/>
</dbReference>
<evidence type="ECO:0000256" key="12">
    <source>
        <dbReference type="ARBA" id="ARBA00070128"/>
    </source>
</evidence>
<evidence type="ECO:0000256" key="3">
    <source>
        <dbReference type="ARBA" id="ARBA00022741"/>
    </source>
</evidence>
<dbReference type="SMART" id="SM01058">
    <property type="entry name" value="CarD_TRCF"/>
    <property type="match status" value="1"/>
</dbReference>
<dbReference type="NCBIfam" id="TIGR00580">
    <property type="entry name" value="mfd"/>
    <property type="match status" value="1"/>
</dbReference>
<evidence type="ECO:0000256" key="13">
    <source>
        <dbReference type="HAMAP-Rule" id="MF_00969"/>
    </source>
</evidence>
<sequence length="1173" mass="132048">MDLTELLLQAPKIKDWLGQVTPHSRQLVTGLQDSARSLLLSAILRAKKQPMLVVTNSLFNASQLVDDLTNLLPETQVKLFPVDEVMAAQVAVSSPEYRSERVQALTFLAQQQPGIVVASLAGIRQLLPTPEMWRASALTIKPGGELDPLQLRQQLVGMGYTREQLVGRPGEFAMRGDIIDIYPLTAANPVRIDLFDTEVDSLRYFEASTQRSIENLSEFTLLPATDFLVTPELLQQAAPTVKKAYQTELATLKEASERTALTDHLTPVIAALEKGEVVPELVRYRDLIYAPAANLTDYLPDDGLVILDDYPRMQESETELAADAAQWLSEELANQRMLHSQSVSTELKTLLRKNKHTHLYLTLFQKGMGNLRLDQILDLQNRDMQQFFGQMPLLKAEIDRWQVQQQTVVVMVGDDERRERVGRILRDFKMQATLAKPDTLQLQQVQIVAATLQNGFELPDANLVVITEKELFNQPIKKRVRRQTLANAERIKSYNELNPGDYVVHVNHGIGKYVGMQTLEVDGAHQDYITILYQDNAKLFIPVSQLNLVQKYVASEGKTPRVNKLGGSEWAKTKRKVSSKIEDIADDLIELYAQREAEKGYAFSPDNEYQREFEDAFPYTETDDQLRSVAEIKHDMERPKPMDRLLVGDVGFGKTEVALRAIFKAIQDGKQAAFLVPTTILAQQHFDTMMQRFADFPVQVELLSRFRTAKQIKASLAAIKSGQADVVIGTHRILSKDVEFRDLGLLVVDEEQRFGVKAKERLKTLRSNVDVLTMTATPIPRTLNMSMVGVRDLSVIETPPANRYPVQTYVMEQNAGALRSGIERELARGGQVFYLHNRVEDIERTVANIEALVPEATVTYAHGQMTEAQLENTLYEFVHGQYDVIVTTTIIENGVNMPNVNTLFVEDADHMGLAQLYQLRGRVGRSSRVGYAYFMYRQDKVLTEISEKRLAAIRDFTELGSGFKIAMRDLSIRGAGNLLGKQQHGFIDSVGYDLYSQMLADAVAQKQGKAVQAKSDAELDLGIEAYLPSEYITDQRQKIELYKRVRELSSPADLEELQADLFDRFGDYPDPVAHLLAIGLLKVYADQALVERIRHVDQQLRVKLSAKGTRQIAPEDVFKALSKTKLKATVKMDGDKLVITLIIQPKMRQPDWLEELTQFLTGLAAIVQQATPA</sequence>
<dbReference type="HAMAP" id="MF_00969">
    <property type="entry name" value="TRCF"/>
    <property type="match status" value="1"/>
</dbReference>
<dbReference type="SMART" id="SM00487">
    <property type="entry name" value="DEXDc"/>
    <property type="match status" value="1"/>
</dbReference>
<evidence type="ECO:0000313" key="17">
    <source>
        <dbReference type="Proteomes" id="UP000051181"/>
    </source>
</evidence>
<dbReference type="GO" id="GO:0000716">
    <property type="term" value="P:transcription-coupled nucleotide-excision repair, DNA damage recognition"/>
    <property type="evidence" value="ECO:0007669"/>
    <property type="project" value="UniProtKB-UniRule"/>
</dbReference>
<dbReference type="GO" id="GO:0005524">
    <property type="term" value="F:ATP binding"/>
    <property type="evidence" value="ECO:0007669"/>
    <property type="project" value="UniProtKB-UniRule"/>
</dbReference>
<dbReference type="SMART" id="SM00982">
    <property type="entry name" value="TRCF"/>
    <property type="match status" value="1"/>
</dbReference>
<keyword evidence="9 13" id="KW-0234">DNA repair</keyword>
<dbReference type="Gene3D" id="3.40.50.300">
    <property type="entry name" value="P-loop containing nucleotide triphosphate hydrolases"/>
    <property type="match status" value="2"/>
</dbReference>
<dbReference type="GO" id="GO:0016787">
    <property type="term" value="F:hydrolase activity"/>
    <property type="evidence" value="ECO:0007669"/>
    <property type="project" value="UniProtKB-KW"/>
</dbReference>
<keyword evidence="2 13" id="KW-0963">Cytoplasm</keyword>
<evidence type="ECO:0000256" key="5">
    <source>
        <dbReference type="ARBA" id="ARBA00022801"/>
    </source>
</evidence>
<keyword evidence="3 13" id="KW-0547">Nucleotide-binding</keyword>
<protein>
    <recommendedName>
        <fullName evidence="12 13">Transcription-repair-coupling factor</fullName>
        <shortName evidence="13">TRCF</shortName>
        <ecNumber evidence="13">3.6.4.-</ecNumber>
    </recommendedName>
</protein>
<dbReference type="InterPro" id="IPR014001">
    <property type="entry name" value="Helicase_ATP-bd"/>
</dbReference>
<dbReference type="InterPro" id="IPR003711">
    <property type="entry name" value="CarD-like/TRCF_RID"/>
</dbReference>
<dbReference type="PANTHER" id="PTHR47964:SF1">
    <property type="entry name" value="ATP-DEPENDENT DNA HELICASE HOMOLOG RECG, CHLOROPLASTIC"/>
    <property type="match status" value="1"/>
</dbReference>
<dbReference type="InterPro" id="IPR047112">
    <property type="entry name" value="RecG/Mfd"/>
</dbReference>
<dbReference type="GO" id="GO:0006355">
    <property type="term" value="P:regulation of DNA-templated transcription"/>
    <property type="evidence" value="ECO:0007669"/>
    <property type="project" value="UniProtKB-UniRule"/>
</dbReference>
<dbReference type="Pfam" id="PF02559">
    <property type="entry name" value="CarD_TRCF_RID"/>
    <property type="match status" value="1"/>
</dbReference>
<comment type="similarity">
    <text evidence="10 13">In the N-terminal section; belongs to the UvrB family.</text>
</comment>
<dbReference type="InterPro" id="IPR004576">
    <property type="entry name" value="Mfd"/>
</dbReference>
<keyword evidence="5 13" id="KW-0378">Hydrolase</keyword>
<evidence type="ECO:0000256" key="2">
    <source>
        <dbReference type="ARBA" id="ARBA00022490"/>
    </source>
</evidence>
<dbReference type="EC" id="3.6.4.-" evidence="13"/>
<evidence type="ECO:0000256" key="6">
    <source>
        <dbReference type="ARBA" id="ARBA00022806"/>
    </source>
</evidence>
<evidence type="ECO:0000256" key="9">
    <source>
        <dbReference type="ARBA" id="ARBA00023204"/>
    </source>
</evidence>
<keyword evidence="7 13" id="KW-0067">ATP-binding</keyword>
<comment type="function">
    <text evidence="13">Couples transcription and DNA repair by recognizing RNA polymerase (RNAP) stalled at DNA lesions. Mediates ATP-dependent release of RNAP and its truncated transcript from the DNA, and recruitment of nucleotide excision repair machinery to the damaged site.</text>
</comment>
<evidence type="ECO:0000256" key="11">
    <source>
        <dbReference type="ARBA" id="ARBA00061399"/>
    </source>
</evidence>
<dbReference type="PROSITE" id="PS51192">
    <property type="entry name" value="HELICASE_ATP_BIND_1"/>
    <property type="match status" value="1"/>
</dbReference>
<dbReference type="Pfam" id="PF00271">
    <property type="entry name" value="Helicase_C"/>
    <property type="match status" value="1"/>
</dbReference>
<dbReference type="SUPFAM" id="SSF141259">
    <property type="entry name" value="CarD-like"/>
    <property type="match status" value="1"/>
</dbReference>
<keyword evidence="4 13" id="KW-0227">DNA damage</keyword>
<dbReference type="InterPro" id="IPR027417">
    <property type="entry name" value="P-loop_NTPase"/>
</dbReference>
<evidence type="ECO:0000259" key="14">
    <source>
        <dbReference type="PROSITE" id="PS51192"/>
    </source>
</evidence>
<evidence type="ECO:0000256" key="10">
    <source>
        <dbReference type="ARBA" id="ARBA00061104"/>
    </source>
</evidence>
<dbReference type="CDD" id="cd17991">
    <property type="entry name" value="DEXHc_TRCF"/>
    <property type="match status" value="1"/>
</dbReference>
<comment type="caution">
    <text evidence="16">The sequence shown here is derived from an EMBL/GenBank/DDBJ whole genome shotgun (WGS) entry which is preliminary data.</text>
</comment>
<dbReference type="GO" id="GO:0005737">
    <property type="term" value="C:cytoplasm"/>
    <property type="evidence" value="ECO:0007669"/>
    <property type="project" value="UniProtKB-SubCell"/>
</dbReference>
<evidence type="ECO:0000259" key="15">
    <source>
        <dbReference type="PROSITE" id="PS51194"/>
    </source>
</evidence>
<dbReference type="SMART" id="SM00490">
    <property type="entry name" value="HELICc"/>
    <property type="match status" value="1"/>
</dbReference>
<proteinExistence type="inferred from homology"/>
<dbReference type="InterPro" id="IPR005118">
    <property type="entry name" value="TRCF_C"/>
</dbReference>
<evidence type="ECO:0000256" key="7">
    <source>
        <dbReference type="ARBA" id="ARBA00022840"/>
    </source>
</evidence>
<dbReference type="GeneID" id="65916208"/>
<accession>A0A0R1F0F8</accession>
<dbReference type="Gene3D" id="3.40.50.11180">
    <property type="match status" value="1"/>
</dbReference>
<dbReference type="Pfam" id="PF21132">
    <property type="entry name" value="MFD_D3"/>
    <property type="match status" value="1"/>
</dbReference>
<dbReference type="PANTHER" id="PTHR47964">
    <property type="entry name" value="ATP-DEPENDENT DNA HELICASE HOMOLOG RECG, CHLOROPLASTIC"/>
    <property type="match status" value="1"/>
</dbReference>
<dbReference type="Pfam" id="PF03461">
    <property type="entry name" value="TRCF"/>
    <property type="match status" value="1"/>
</dbReference>
<dbReference type="GO" id="GO:0003684">
    <property type="term" value="F:damaged DNA binding"/>
    <property type="evidence" value="ECO:0007669"/>
    <property type="project" value="InterPro"/>
</dbReference>
<dbReference type="InterPro" id="IPR036101">
    <property type="entry name" value="CarD-like/TRCF_RID_sf"/>
</dbReference>
<comment type="similarity">
    <text evidence="11 13">In the C-terminal section; belongs to the helicase family. RecG subfamily.</text>
</comment>
<feature type="domain" description="Helicase ATP-binding" evidence="14">
    <location>
        <begin position="635"/>
        <end position="796"/>
    </location>
</feature>
<dbReference type="SUPFAM" id="SSF143517">
    <property type="entry name" value="TRCF domain-like"/>
    <property type="match status" value="1"/>
</dbReference>